<dbReference type="InterPro" id="IPR010992">
    <property type="entry name" value="IHF-like_DNA-bd_dom_sf"/>
</dbReference>
<dbReference type="GO" id="GO:0030527">
    <property type="term" value="F:structural constituent of chromatin"/>
    <property type="evidence" value="ECO:0007669"/>
    <property type="project" value="InterPro"/>
</dbReference>
<comment type="similarity">
    <text evidence="1 3">Belongs to the bacterial histone-like protein family.</text>
</comment>
<evidence type="ECO:0000313" key="5">
    <source>
        <dbReference type="Proteomes" id="UP000018149"/>
    </source>
</evidence>
<dbReference type="SMART" id="SM00411">
    <property type="entry name" value="BHL"/>
    <property type="match status" value="1"/>
</dbReference>
<dbReference type="SUPFAM" id="SSF47729">
    <property type="entry name" value="IHF-like DNA-binding proteins"/>
    <property type="match status" value="1"/>
</dbReference>
<evidence type="ECO:0000256" key="3">
    <source>
        <dbReference type="RuleBase" id="RU003939"/>
    </source>
</evidence>
<name>A0A0B7J5B7_9RICK</name>
<protein>
    <submittedName>
        <fullName evidence="4">Integration host factor subunit beta</fullName>
    </submittedName>
</protein>
<sequence>MVTKNYLIDKIHDKLNYLSKEDVKDSVDLILDYLNESLKEQKRIEIRNFGNFSIRKRKFPESRVLSKFAYREEFEGDTERSTAAYKSVREDASTGSTYKLPLEVEFGKNSVEKFYNTVYYRMPKNLFKE</sequence>
<dbReference type="STRING" id="109232.RMONA_06535"/>
<dbReference type="HOGENOM" id="CLU_1947188_0_0_5"/>
<evidence type="ECO:0000256" key="1">
    <source>
        <dbReference type="ARBA" id="ARBA00010529"/>
    </source>
</evidence>
<reference evidence="4 5" key="1">
    <citation type="submission" date="2015-01" db="EMBL/GenBank/DDBJ databases">
        <title>Draft genome sequence of Rickettsia monacensis strain IrR/Munich.</title>
        <authorList>
            <person name="Felsheim R.F."/>
            <person name="Johnson S.L."/>
            <person name="Kurtti T.J."/>
            <person name="Munderloh U.G."/>
        </authorList>
    </citation>
    <scope>NUCLEOTIDE SEQUENCE [LARGE SCALE GENOMIC DNA]</scope>
    <source>
        <strain evidence="4 5">IrR/Munich</strain>
    </source>
</reference>
<organism evidence="4 5">
    <name type="scientific">Rickettsia monacensis</name>
    <dbReference type="NCBI Taxonomy" id="109232"/>
    <lineage>
        <taxon>Bacteria</taxon>
        <taxon>Pseudomonadati</taxon>
        <taxon>Pseudomonadota</taxon>
        <taxon>Alphaproteobacteria</taxon>
        <taxon>Rickettsiales</taxon>
        <taxon>Rickettsiaceae</taxon>
        <taxon>Rickettsieae</taxon>
        <taxon>Rickettsia</taxon>
        <taxon>spotted fever group</taxon>
    </lineage>
</organism>
<keyword evidence="5" id="KW-1185">Reference proteome</keyword>
<proteinExistence type="inferred from homology"/>
<dbReference type="NCBIfam" id="TIGR01045">
    <property type="entry name" value="RPE1"/>
    <property type="match status" value="1"/>
</dbReference>
<dbReference type="GO" id="GO:0003677">
    <property type="term" value="F:DNA binding"/>
    <property type="evidence" value="ECO:0007669"/>
    <property type="project" value="UniProtKB-KW"/>
</dbReference>
<dbReference type="AlphaFoldDB" id="A0A0B7J5B7"/>
<keyword evidence="2" id="KW-0238">DNA-binding</keyword>
<evidence type="ECO:0000313" key="4">
    <source>
        <dbReference type="EMBL" id="CEO17663.1"/>
    </source>
</evidence>
<gene>
    <name evidence="4" type="primary">ihfB</name>
    <name evidence="4" type="ORF">RMONA_06535</name>
</gene>
<dbReference type="Gene3D" id="4.10.520.10">
    <property type="entry name" value="IHF-like DNA-binding proteins"/>
    <property type="match status" value="1"/>
</dbReference>
<dbReference type="KEGG" id="rmc:RMONA_06535"/>
<dbReference type="InterPro" id="IPR005728">
    <property type="entry name" value="RPE1"/>
</dbReference>
<dbReference type="Proteomes" id="UP000018149">
    <property type="component" value="Chromosome I"/>
</dbReference>
<dbReference type="Pfam" id="PF00216">
    <property type="entry name" value="Bac_DNA_binding"/>
    <property type="match status" value="1"/>
</dbReference>
<evidence type="ECO:0000256" key="2">
    <source>
        <dbReference type="ARBA" id="ARBA00023125"/>
    </source>
</evidence>
<dbReference type="CDD" id="cd13836">
    <property type="entry name" value="IHF_B"/>
    <property type="match status" value="1"/>
</dbReference>
<accession>A0A0B7J5B7</accession>
<dbReference type="EMBL" id="LN794217">
    <property type="protein sequence ID" value="CEO17663.1"/>
    <property type="molecule type" value="Genomic_DNA"/>
</dbReference>
<dbReference type="InterPro" id="IPR000119">
    <property type="entry name" value="Hist_DNA-bd"/>
</dbReference>